<dbReference type="STRING" id="1890364.A0A2P6NCL0"/>
<feature type="compositionally biased region" description="Basic and acidic residues" evidence="3">
    <location>
        <begin position="169"/>
        <end position="184"/>
    </location>
</feature>
<reference evidence="4 5" key="1">
    <citation type="journal article" date="2018" name="Genome Biol. Evol.">
        <title>Multiple Roots of Fruiting Body Formation in Amoebozoa.</title>
        <authorList>
            <person name="Hillmann F."/>
            <person name="Forbes G."/>
            <person name="Novohradska S."/>
            <person name="Ferling I."/>
            <person name="Riege K."/>
            <person name="Groth M."/>
            <person name="Westermann M."/>
            <person name="Marz M."/>
            <person name="Spaller T."/>
            <person name="Winckler T."/>
            <person name="Schaap P."/>
            <person name="Glockner G."/>
        </authorList>
    </citation>
    <scope>NUCLEOTIDE SEQUENCE [LARGE SCALE GENOMIC DNA]</scope>
    <source>
        <strain evidence="4 5">Jena</strain>
    </source>
</reference>
<name>A0A2P6NCL0_9EUKA</name>
<dbReference type="GO" id="GO:0005634">
    <property type="term" value="C:nucleus"/>
    <property type="evidence" value="ECO:0007669"/>
    <property type="project" value="InterPro"/>
</dbReference>
<evidence type="ECO:0000256" key="1">
    <source>
        <dbReference type="ARBA" id="ARBA00009947"/>
    </source>
</evidence>
<dbReference type="InterPro" id="IPR002164">
    <property type="entry name" value="NAP_family"/>
</dbReference>
<dbReference type="Proteomes" id="UP000241769">
    <property type="component" value="Unassembled WGS sequence"/>
</dbReference>
<dbReference type="OrthoDB" id="19405at2759"/>
<dbReference type="AlphaFoldDB" id="A0A2P6NCL0"/>
<evidence type="ECO:0000313" key="5">
    <source>
        <dbReference type="Proteomes" id="UP000241769"/>
    </source>
</evidence>
<dbReference type="PROSITE" id="PS51257">
    <property type="entry name" value="PROKAR_LIPOPROTEIN"/>
    <property type="match status" value="1"/>
</dbReference>
<dbReference type="GO" id="GO:0006334">
    <property type="term" value="P:nucleosome assembly"/>
    <property type="evidence" value="ECO:0007669"/>
    <property type="project" value="InterPro"/>
</dbReference>
<feature type="compositionally biased region" description="Acidic residues" evidence="3">
    <location>
        <begin position="363"/>
        <end position="392"/>
    </location>
</feature>
<sequence>MRREYMRGSLIGCTLRSNTPALRPLSAQAIATSCSDIDYIGKSLCVNKNDITALLGGDLANNPIFLQAVQEKFNELVGTSSGYLEGLPQQIQDRIAVLRHLQYKKDDLDEEFNNELKQLEAKYNAMYQPLFDQRTSIVTGAVDPTPEAIESAKKEAKEREDDGEEEQEGAEKKEAPPKTEEKGVPEFWLTTLQHAEEFEELITEEDAEALKYLRDVQFRDIEGGPSFELEFFFDENPFFTNSSLKKSYILEDNPSRGPMYDHIEPAIIQWKDGKNLVTEKVTKTIPGKVMRGGKKGASRKETQEVEKASFFHFFNPRVTSEEEERYEEVMGADYDLGVTLKKEIIPNAYYYFTGENSLQAEEFGMEGGEEEGEEEEADGDDEEYNSDEDADFDPASAPPAQECKQQ</sequence>
<dbReference type="Pfam" id="PF00956">
    <property type="entry name" value="NAP"/>
    <property type="match status" value="1"/>
</dbReference>
<dbReference type="Gene3D" id="1.20.5.1500">
    <property type="match status" value="1"/>
</dbReference>
<dbReference type="Gene3D" id="3.30.1120.90">
    <property type="entry name" value="Nucleosome assembly protein"/>
    <property type="match status" value="1"/>
</dbReference>
<dbReference type="EMBL" id="MDYQ01000121">
    <property type="protein sequence ID" value="PRP81673.1"/>
    <property type="molecule type" value="Genomic_DNA"/>
</dbReference>
<protein>
    <submittedName>
        <fullName evidence="4">Nucleosome assembly protein 1-like 1</fullName>
    </submittedName>
</protein>
<evidence type="ECO:0000256" key="3">
    <source>
        <dbReference type="SAM" id="MobiDB-lite"/>
    </source>
</evidence>
<evidence type="ECO:0000256" key="2">
    <source>
        <dbReference type="RuleBase" id="RU003876"/>
    </source>
</evidence>
<dbReference type="SUPFAM" id="SSF143113">
    <property type="entry name" value="NAP-like"/>
    <property type="match status" value="1"/>
</dbReference>
<keyword evidence="5" id="KW-1185">Reference proteome</keyword>
<comment type="caution">
    <text evidence="4">The sequence shown here is derived from an EMBL/GenBank/DDBJ whole genome shotgun (WGS) entry which is preliminary data.</text>
</comment>
<comment type="similarity">
    <text evidence="1 2">Belongs to the nucleosome assembly protein (NAP) family.</text>
</comment>
<dbReference type="InParanoid" id="A0A2P6NCL0"/>
<proteinExistence type="inferred from homology"/>
<feature type="region of interest" description="Disordered" evidence="3">
    <location>
        <begin position="149"/>
        <end position="184"/>
    </location>
</feature>
<dbReference type="FunFam" id="1.20.5.1500:FF:000001">
    <property type="entry name" value="Nucleosome assembly protein 1-like 1"/>
    <property type="match status" value="1"/>
</dbReference>
<dbReference type="FunCoup" id="A0A2P6NCL0">
    <property type="interactions" value="750"/>
</dbReference>
<feature type="compositionally biased region" description="Basic and acidic residues" evidence="3">
    <location>
        <begin position="150"/>
        <end position="160"/>
    </location>
</feature>
<gene>
    <name evidence="4" type="ORF">PROFUN_01180</name>
</gene>
<evidence type="ECO:0000313" key="4">
    <source>
        <dbReference type="EMBL" id="PRP81673.1"/>
    </source>
</evidence>
<accession>A0A2P6NCL0</accession>
<organism evidence="4 5">
    <name type="scientific">Planoprotostelium fungivorum</name>
    <dbReference type="NCBI Taxonomy" id="1890364"/>
    <lineage>
        <taxon>Eukaryota</taxon>
        <taxon>Amoebozoa</taxon>
        <taxon>Evosea</taxon>
        <taxon>Variosea</taxon>
        <taxon>Cavosteliida</taxon>
        <taxon>Cavosteliaceae</taxon>
        <taxon>Planoprotostelium</taxon>
    </lineage>
</organism>
<dbReference type="InterPro" id="IPR037231">
    <property type="entry name" value="NAP-like_sf"/>
</dbReference>
<dbReference type="PANTHER" id="PTHR11875">
    <property type="entry name" value="TESTIS-SPECIFIC Y-ENCODED PROTEIN"/>
    <property type="match status" value="1"/>
</dbReference>
<feature type="region of interest" description="Disordered" evidence="3">
    <location>
        <begin position="360"/>
        <end position="406"/>
    </location>
</feature>